<evidence type="ECO:0000313" key="2">
    <source>
        <dbReference type="EMBL" id="TVU62058.1"/>
    </source>
</evidence>
<dbReference type="Pfam" id="PF01266">
    <property type="entry name" value="DAO"/>
    <property type="match status" value="1"/>
</dbReference>
<dbReference type="EMBL" id="VNFK01000009">
    <property type="protein sequence ID" value="TVU62058.1"/>
    <property type="molecule type" value="Genomic_DNA"/>
</dbReference>
<dbReference type="Gene3D" id="3.30.9.10">
    <property type="entry name" value="D-Amino Acid Oxidase, subunit A, domain 2"/>
    <property type="match status" value="1"/>
</dbReference>
<accession>A0A558GYV6</accession>
<comment type="caution">
    <text evidence="2">The sequence shown here is derived from an EMBL/GenBank/DDBJ whole genome shotgun (WGS) entry which is preliminary data.</text>
</comment>
<dbReference type="SUPFAM" id="SSF51905">
    <property type="entry name" value="FAD/NAD(P)-binding domain"/>
    <property type="match status" value="1"/>
</dbReference>
<evidence type="ECO:0000259" key="1">
    <source>
        <dbReference type="Pfam" id="PF01266"/>
    </source>
</evidence>
<sequence>MAGLENKRPAYPHFAGDQSVDLAVVGGGYTGLWAAYFAKKLEPSLKIAVFEAEQIGYGASGRNGGWLSAMPAGNRARFARASRGGIEASRALQQEFVAGVDAVLEILRAEGIDADQHKSGALVAAHTEAGLGRLVARRDADWKYGLTEDDVYLIGREDFQKEINISTVHGGLVYKHCARLSPAKLVYGLAETLTSMGVSIYEGSRVGSIDGNTLTLESGRVAAAKTFICTEGYSGPLLGSRSLIPINSSMIVTTPLPEEAWQQIGWNGPQCLSDSAHTFIYSQRTADGRIAIGGRGKPYRYGSGTGGTGSTPQSTVDLLSTKLRSFFPGIDFDVDHAWSGVLGVTRDWNGGVQWDHASGVGSSTGYAGHGVTAAYLGGRTLVELAFEQKTERTSLPWVGYRAPKWEPEPIRWLGVHSMYSLFGFADRWEERRNSTKTSLLAKFGSRLAGLHE</sequence>
<proteinExistence type="predicted"/>
<protein>
    <submittedName>
        <fullName evidence="2">FAD-dependent oxidoreductase</fullName>
    </submittedName>
</protein>
<dbReference type="PANTHER" id="PTHR13847">
    <property type="entry name" value="SARCOSINE DEHYDROGENASE-RELATED"/>
    <property type="match status" value="1"/>
</dbReference>
<dbReference type="Gene3D" id="3.50.50.60">
    <property type="entry name" value="FAD/NAD(P)-binding domain"/>
    <property type="match status" value="1"/>
</dbReference>
<name>A0A558GYV6_PAENT</name>
<evidence type="ECO:0000313" key="3">
    <source>
        <dbReference type="Proteomes" id="UP000316500"/>
    </source>
</evidence>
<dbReference type="InterPro" id="IPR006076">
    <property type="entry name" value="FAD-dep_OxRdtase"/>
</dbReference>
<gene>
    <name evidence="2" type="ORF">FQP90_13275</name>
</gene>
<dbReference type="GO" id="GO:0005737">
    <property type="term" value="C:cytoplasm"/>
    <property type="evidence" value="ECO:0007669"/>
    <property type="project" value="TreeGrafter"/>
</dbReference>
<dbReference type="PANTHER" id="PTHR13847:SF285">
    <property type="entry name" value="FAD DEPENDENT OXIDOREDUCTASE DOMAIN-CONTAINING PROTEIN"/>
    <property type="match status" value="1"/>
</dbReference>
<dbReference type="Proteomes" id="UP000316500">
    <property type="component" value="Unassembled WGS sequence"/>
</dbReference>
<organism evidence="2 3">
    <name type="scientific">Paenarthrobacter nitroguajacolicus</name>
    <name type="common">Arthrobacter nitroguajacolicus</name>
    <dbReference type="NCBI Taxonomy" id="211146"/>
    <lineage>
        <taxon>Bacteria</taxon>
        <taxon>Bacillati</taxon>
        <taxon>Actinomycetota</taxon>
        <taxon>Actinomycetes</taxon>
        <taxon>Micrococcales</taxon>
        <taxon>Micrococcaceae</taxon>
        <taxon>Paenarthrobacter</taxon>
    </lineage>
</organism>
<reference evidence="2 3" key="1">
    <citation type="submission" date="2019-07" db="EMBL/GenBank/DDBJ databases">
        <title>Diversity of Bacteria from Kongsfjorden, Arctic.</title>
        <authorList>
            <person name="Yu Y."/>
        </authorList>
    </citation>
    <scope>NUCLEOTIDE SEQUENCE [LARGE SCALE GENOMIC DNA]</scope>
    <source>
        <strain evidence="2 3">SM1928</strain>
    </source>
</reference>
<feature type="domain" description="FAD dependent oxidoreductase" evidence="1">
    <location>
        <begin position="21"/>
        <end position="384"/>
    </location>
</feature>
<dbReference type="OrthoDB" id="9805852at2"/>
<dbReference type="AlphaFoldDB" id="A0A558GYV6"/>
<dbReference type="InterPro" id="IPR036188">
    <property type="entry name" value="FAD/NAD-bd_sf"/>
</dbReference>